<gene>
    <name evidence="2" type="ORF">ACEZDB_33705</name>
</gene>
<comment type="caution">
    <text evidence="2">The sequence shown here is derived from an EMBL/GenBank/DDBJ whole genome shotgun (WGS) entry which is preliminary data.</text>
</comment>
<evidence type="ECO:0000256" key="1">
    <source>
        <dbReference type="SAM" id="SignalP"/>
    </source>
</evidence>
<protein>
    <submittedName>
        <fullName evidence="2">Uncharacterized protein</fullName>
    </submittedName>
</protein>
<dbReference type="RefSeq" id="WP_380558895.1">
    <property type="nucleotide sequence ID" value="NZ_JBHEZY010000020.1"/>
</dbReference>
<feature type="signal peptide" evidence="1">
    <location>
        <begin position="1"/>
        <end position="23"/>
    </location>
</feature>
<proteinExistence type="predicted"/>
<sequence>MSTAIATTLATGGLVAVAAPSQAAVHPQICSDAGIHYDIINKSSVLVPTNLYSAWVPINGSILPTYNQTKTATVSASGTATVSAEAGIIFAKASTSFAVTVGKSWSKSGSWTYAVHSIPKKSGKKWARLMMFHSARKFTAEKYSLNGTCSKTTIIWKKVITAPVAKNDNYWSLQYK</sequence>
<reference evidence="2 3" key="1">
    <citation type="submission" date="2024-09" db="EMBL/GenBank/DDBJ databases">
        <authorList>
            <person name="Lee S.D."/>
        </authorList>
    </citation>
    <scope>NUCLEOTIDE SEQUENCE [LARGE SCALE GENOMIC DNA]</scope>
    <source>
        <strain evidence="2 3">N1-3</strain>
    </source>
</reference>
<evidence type="ECO:0000313" key="2">
    <source>
        <dbReference type="EMBL" id="MFC1435606.1"/>
    </source>
</evidence>
<name>A0ABV6XBI6_9ACTN</name>
<accession>A0ABV6XBI6</accession>
<dbReference type="Proteomes" id="UP001592530">
    <property type="component" value="Unassembled WGS sequence"/>
</dbReference>
<keyword evidence="1" id="KW-0732">Signal</keyword>
<dbReference type="EMBL" id="JBHEZY010000020">
    <property type="protein sequence ID" value="MFC1435606.1"/>
    <property type="molecule type" value="Genomic_DNA"/>
</dbReference>
<evidence type="ECO:0000313" key="3">
    <source>
        <dbReference type="Proteomes" id="UP001592530"/>
    </source>
</evidence>
<feature type="chain" id="PRO_5046791029" evidence="1">
    <location>
        <begin position="24"/>
        <end position="176"/>
    </location>
</feature>
<organism evidence="2 3">
    <name type="scientific">Streptacidiphilus alkalitolerans</name>
    <dbReference type="NCBI Taxonomy" id="3342712"/>
    <lineage>
        <taxon>Bacteria</taxon>
        <taxon>Bacillati</taxon>
        <taxon>Actinomycetota</taxon>
        <taxon>Actinomycetes</taxon>
        <taxon>Kitasatosporales</taxon>
        <taxon>Streptomycetaceae</taxon>
        <taxon>Streptacidiphilus</taxon>
    </lineage>
</organism>